<evidence type="ECO:0000313" key="5">
    <source>
        <dbReference type="EMBL" id="MCO1336690.1"/>
    </source>
</evidence>
<dbReference type="InterPro" id="IPR013762">
    <property type="entry name" value="Integrase-like_cat_sf"/>
</dbReference>
<dbReference type="Pfam" id="PF00589">
    <property type="entry name" value="Phage_integrase"/>
    <property type="match status" value="1"/>
</dbReference>
<keyword evidence="2" id="KW-0238">DNA-binding</keyword>
<dbReference type="SUPFAM" id="SSF56349">
    <property type="entry name" value="DNA breaking-rejoining enzymes"/>
    <property type="match status" value="1"/>
</dbReference>
<keyword evidence="1" id="KW-0229">DNA integration</keyword>
<evidence type="ECO:0000256" key="1">
    <source>
        <dbReference type="ARBA" id="ARBA00022908"/>
    </source>
</evidence>
<dbReference type="GO" id="GO:0003677">
    <property type="term" value="F:DNA binding"/>
    <property type="evidence" value="ECO:0007669"/>
    <property type="project" value="UniProtKB-KW"/>
</dbReference>
<dbReference type="PANTHER" id="PTHR30349:SF94">
    <property type="entry name" value="INTEGRASE_RECOMBINASE HI_1414-RELATED"/>
    <property type="match status" value="1"/>
</dbReference>
<keyword evidence="6" id="KW-1185">Reference proteome</keyword>
<gene>
    <name evidence="5" type="ORF">MO867_20395</name>
</gene>
<keyword evidence="3" id="KW-0233">DNA recombination</keyword>
<dbReference type="GO" id="GO:0015074">
    <property type="term" value="P:DNA integration"/>
    <property type="evidence" value="ECO:0007669"/>
    <property type="project" value="UniProtKB-KW"/>
</dbReference>
<feature type="domain" description="Tyr recombinase" evidence="4">
    <location>
        <begin position="155"/>
        <end position="325"/>
    </location>
</feature>
<accession>A0A9X2J8B4</accession>
<proteinExistence type="predicted"/>
<dbReference type="CDD" id="cd00796">
    <property type="entry name" value="INT_Rci_Hp1_C"/>
    <property type="match status" value="1"/>
</dbReference>
<dbReference type="PROSITE" id="PS51898">
    <property type="entry name" value="TYR_RECOMBINASE"/>
    <property type="match status" value="1"/>
</dbReference>
<protein>
    <submittedName>
        <fullName evidence="5">Site-specific integrase</fullName>
    </submittedName>
</protein>
<dbReference type="InterPro" id="IPR011010">
    <property type="entry name" value="DNA_brk_join_enz"/>
</dbReference>
<evidence type="ECO:0000259" key="4">
    <source>
        <dbReference type="PROSITE" id="PS51898"/>
    </source>
</evidence>
<evidence type="ECO:0000256" key="2">
    <source>
        <dbReference type="ARBA" id="ARBA00023125"/>
    </source>
</evidence>
<dbReference type="Proteomes" id="UP001139028">
    <property type="component" value="Unassembled WGS sequence"/>
</dbReference>
<name>A0A9X2J8B4_9GAMM</name>
<organism evidence="5 6">
    <name type="scientific">Microbulbifer okhotskensis</name>
    <dbReference type="NCBI Taxonomy" id="2926617"/>
    <lineage>
        <taxon>Bacteria</taxon>
        <taxon>Pseudomonadati</taxon>
        <taxon>Pseudomonadota</taxon>
        <taxon>Gammaproteobacteria</taxon>
        <taxon>Cellvibrionales</taxon>
        <taxon>Microbulbiferaceae</taxon>
        <taxon>Microbulbifer</taxon>
    </lineage>
</organism>
<evidence type="ECO:0000256" key="3">
    <source>
        <dbReference type="ARBA" id="ARBA00023172"/>
    </source>
</evidence>
<dbReference type="AlphaFoldDB" id="A0A9X2J8B4"/>
<dbReference type="RefSeq" id="WP_252472530.1">
    <property type="nucleotide sequence ID" value="NZ_JALBWM010000177.1"/>
</dbReference>
<dbReference type="Gene3D" id="1.10.150.130">
    <property type="match status" value="1"/>
</dbReference>
<dbReference type="Gene3D" id="1.10.443.10">
    <property type="entry name" value="Intergrase catalytic core"/>
    <property type="match status" value="1"/>
</dbReference>
<dbReference type="EMBL" id="JALBWM010000177">
    <property type="protein sequence ID" value="MCO1336690.1"/>
    <property type="molecule type" value="Genomic_DNA"/>
</dbReference>
<dbReference type="InterPro" id="IPR002104">
    <property type="entry name" value="Integrase_catalytic"/>
</dbReference>
<dbReference type="GO" id="GO:0006310">
    <property type="term" value="P:DNA recombination"/>
    <property type="evidence" value="ECO:0007669"/>
    <property type="project" value="UniProtKB-KW"/>
</dbReference>
<comment type="caution">
    <text evidence="5">The sequence shown here is derived from an EMBL/GenBank/DDBJ whole genome shotgun (WGS) entry which is preliminary data.</text>
</comment>
<dbReference type="PANTHER" id="PTHR30349">
    <property type="entry name" value="PHAGE INTEGRASE-RELATED"/>
    <property type="match status" value="1"/>
</dbReference>
<dbReference type="InterPro" id="IPR050090">
    <property type="entry name" value="Tyrosine_recombinase_XerCD"/>
</dbReference>
<sequence>MATFVKRGKAWRVQIRLSGHSVSGTFDTKRQAQAWAQDTEFQIRQGTYGKPQAGTFGDLMERFAETVSPGRAGARWEAIRLNKLQADPISQVPLSDLKTQHFAEFRDRRLASVSAGSVNREINLLGGVCRYALREWHLLDHHPIQGLERPKDPRPRDRRISDNEKDRILRALDWREATPQNRGQEVAWAFLVALETALRLGEILALTRADLDLPGRFVTVQTSKNGDKRNVPLSLRAVELFSMVADRAGNFLGVGRDVASVLFRRARIDAEIEDLRFHDSRHEALTRLARKLDVLDLARMVGHRDPRSLMIYYNATATEIASRLD</sequence>
<dbReference type="InterPro" id="IPR010998">
    <property type="entry name" value="Integrase_recombinase_N"/>
</dbReference>
<evidence type="ECO:0000313" key="6">
    <source>
        <dbReference type="Proteomes" id="UP001139028"/>
    </source>
</evidence>
<reference evidence="5" key="1">
    <citation type="journal article" date="2022" name="Arch. Microbiol.">
        <title>Microbulbifer okhotskensis sp. nov., isolated from a deep bottom sediment of the Okhotsk Sea.</title>
        <authorList>
            <person name="Romanenko L."/>
            <person name="Kurilenko V."/>
            <person name="Otstavnykh N."/>
            <person name="Velansky P."/>
            <person name="Isaeva M."/>
            <person name="Mikhailov V."/>
        </authorList>
    </citation>
    <scope>NUCLEOTIDE SEQUENCE</scope>
    <source>
        <strain evidence="5">OS29</strain>
    </source>
</reference>